<organism evidence="1 2">
    <name type="scientific">Citrus sinensis</name>
    <name type="common">Sweet orange</name>
    <name type="synonym">Citrus aurantium var. sinensis</name>
    <dbReference type="NCBI Taxonomy" id="2711"/>
    <lineage>
        <taxon>Eukaryota</taxon>
        <taxon>Viridiplantae</taxon>
        <taxon>Streptophyta</taxon>
        <taxon>Embryophyta</taxon>
        <taxon>Tracheophyta</taxon>
        <taxon>Spermatophyta</taxon>
        <taxon>Magnoliopsida</taxon>
        <taxon>eudicotyledons</taxon>
        <taxon>Gunneridae</taxon>
        <taxon>Pentapetalae</taxon>
        <taxon>rosids</taxon>
        <taxon>malvids</taxon>
        <taxon>Sapindales</taxon>
        <taxon>Rutaceae</taxon>
        <taxon>Aurantioideae</taxon>
        <taxon>Citrus</taxon>
    </lineage>
</organism>
<evidence type="ECO:0000313" key="2">
    <source>
        <dbReference type="Proteomes" id="UP000829398"/>
    </source>
</evidence>
<proteinExistence type="predicted"/>
<dbReference type="EMBL" id="CM039175">
    <property type="protein sequence ID" value="KAH9737353.1"/>
    <property type="molecule type" value="Genomic_DNA"/>
</dbReference>
<gene>
    <name evidence="1" type="ORF">KPL71_018414</name>
</gene>
<name>A0ACB8JXV2_CITSI</name>
<sequence>MHKTQVNTNTSNANKFDKTGEVPNWEVGTSIYCVSFCLSLLGSLCVLGFLWVLRWENFDSYGEKTWMATTCTHVSVLDMRYGCNSVLVLCAIRYWLLSLKLVVGILCVVELDYCCNGGVVAITVFCLLVVAFYAFFAPFLGGHIWEYALFATYSPVALLVFILYVRCTAINPADPGIMSKFDGKGTEKTKRNPRLPSVDMDRAFNEFGNVPHSSPSSVSRSSLAAANSSKKGSVGDMGGADIPGKPATRKSCNINGRIFCALFVREDCRKEEAVAEQQGNGDDALFCTLCNAETRKPSWLQVRRFSKHCRSCDKCVDGFDHHCRWLNNCVGHKNYVTFISLMAISLVWLVIEAGVGIAVLVRCFVNKKSMETEIIDRLGDGFSRAPFATVVAICTAVSMLACIPLGELFFFHMILIRKGITTYEYVVAMRAMSEAPAGASVDEELPNVLYSPSGSATTGVSGGSSLGLQYKGGWCTPPRVFVDYQDEVVPHLEPGMVPSTVDPDAAGVAERGQKVPKRSVRISAWKLAKLDSSEAMRAAAKARASSSVLRPVDNRHPDSEFSSSGNMSVRSSVSTDMGANKGNKNEMRLSPVRNSCAPSQGSRDEYETGTQSMSSFSSPSHIHESVTLSPLPQAHPLNRISAATSVPGIPDRPVTSKAPFLSTNNLSVTHTSSGFDEKIMQKGGVTDPLLLSAPAASLLRDVKRTSVVWDQEAGRYVSVPISASDVGNRSSLQIGLPSSSAQISSQSRRPVIPSHESSSSAPRAPVQQAEKLMYTGDSIFFGGPLLSVPVRDNLRNDRSLNQERTALHLSRESRFKRDSASNQLPVFTPGGSSGHNPASGSGL</sequence>
<comment type="caution">
    <text evidence="1">The sequence shown here is derived from an EMBL/GenBank/DDBJ whole genome shotgun (WGS) entry which is preliminary data.</text>
</comment>
<protein>
    <submittedName>
        <fullName evidence="1">Uncharacterized protein</fullName>
    </submittedName>
</protein>
<evidence type="ECO:0000313" key="1">
    <source>
        <dbReference type="EMBL" id="KAH9737353.1"/>
    </source>
</evidence>
<dbReference type="Proteomes" id="UP000829398">
    <property type="component" value="Chromosome 6"/>
</dbReference>
<accession>A0ACB8JXV2</accession>
<reference evidence="2" key="1">
    <citation type="journal article" date="2023" name="Hortic. Res.">
        <title>A chromosome-level phased genome enabling allele-level studies in sweet orange: a case study on citrus Huanglongbing tolerance.</title>
        <authorList>
            <person name="Wu B."/>
            <person name="Yu Q."/>
            <person name="Deng Z."/>
            <person name="Duan Y."/>
            <person name="Luo F."/>
            <person name="Gmitter F. Jr."/>
        </authorList>
    </citation>
    <scope>NUCLEOTIDE SEQUENCE [LARGE SCALE GENOMIC DNA]</scope>
    <source>
        <strain evidence="2">cv. Valencia</strain>
    </source>
</reference>
<keyword evidence="2" id="KW-1185">Reference proteome</keyword>